<sequence>MIQVKIDMDSQTAGQDEMSICLKTTLSPLIHPIYVVFLMQPTVNS</sequence>
<dbReference type="AlphaFoldDB" id="A0A2P2Q539"/>
<name>A0A2P2Q539_RHIMU</name>
<proteinExistence type="predicted"/>
<reference evidence="1" key="1">
    <citation type="submission" date="2018-02" db="EMBL/GenBank/DDBJ databases">
        <title>Rhizophora mucronata_Transcriptome.</title>
        <authorList>
            <person name="Meera S.P."/>
            <person name="Sreeshan A."/>
            <person name="Augustine A."/>
        </authorList>
    </citation>
    <scope>NUCLEOTIDE SEQUENCE</scope>
    <source>
        <tissue evidence="1">Leaf</tissue>
    </source>
</reference>
<dbReference type="EMBL" id="GGEC01081589">
    <property type="protein sequence ID" value="MBX62073.1"/>
    <property type="molecule type" value="Transcribed_RNA"/>
</dbReference>
<evidence type="ECO:0000313" key="1">
    <source>
        <dbReference type="EMBL" id="MBX62073.1"/>
    </source>
</evidence>
<protein>
    <submittedName>
        <fullName evidence="1">Uncharacterized protein</fullName>
    </submittedName>
</protein>
<organism evidence="1">
    <name type="scientific">Rhizophora mucronata</name>
    <name type="common">Asiatic mangrove</name>
    <dbReference type="NCBI Taxonomy" id="61149"/>
    <lineage>
        <taxon>Eukaryota</taxon>
        <taxon>Viridiplantae</taxon>
        <taxon>Streptophyta</taxon>
        <taxon>Embryophyta</taxon>
        <taxon>Tracheophyta</taxon>
        <taxon>Spermatophyta</taxon>
        <taxon>Magnoliopsida</taxon>
        <taxon>eudicotyledons</taxon>
        <taxon>Gunneridae</taxon>
        <taxon>Pentapetalae</taxon>
        <taxon>rosids</taxon>
        <taxon>fabids</taxon>
        <taxon>Malpighiales</taxon>
        <taxon>Rhizophoraceae</taxon>
        <taxon>Rhizophora</taxon>
    </lineage>
</organism>
<accession>A0A2P2Q539</accession>